<dbReference type="Proteomes" id="UP000031258">
    <property type="component" value="Unassembled WGS sequence"/>
</dbReference>
<protein>
    <recommendedName>
        <fullName evidence="9">Thioredoxin-like fold domain-containing protein</fullName>
    </recommendedName>
</protein>
<comment type="similarity">
    <text evidence="2">Belongs to the thioredoxin family. DsbA subfamily.</text>
</comment>
<evidence type="ECO:0000256" key="3">
    <source>
        <dbReference type="ARBA" id="ARBA00022729"/>
    </source>
</evidence>
<evidence type="ECO:0000259" key="9">
    <source>
        <dbReference type="Pfam" id="PF13462"/>
    </source>
</evidence>
<feature type="domain" description="Thioredoxin-like fold" evidence="9">
    <location>
        <begin position="42"/>
        <end position="206"/>
    </location>
</feature>
<feature type="chain" id="PRO_5002153864" description="Thioredoxin-like fold domain-containing protein" evidence="8">
    <location>
        <begin position="24"/>
        <end position="211"/>
    </location>
</feature>
<evidence type="ECO:0000256" key="8">
    <source>
        <dbReference type="SAM" id="SignalP"/>
    </source>
</evidence>
<dbReference type="PATRIC" id="fig|86105.3.peg.1700"/>
<evidence type="ECO:0000256" key="4">
    <source>
        <dbReference type="ARBA" id="ARBA00022764"/>
    </source>
</evidence>
<reference evidence="10 11" key="1">
    <citation type="submission" date="2014-11" db="EMBL/GenBank/DDBJ databases">
        <title>A Rickettsiales Symbiont of Amoebae With Ancient Features.</title>
        <authorList>
            <person name="Schulz F."/>
            <person name="Martijn J."/>
            <person name="Wascher F."/>
            <person name="Kostanjsek R."/>
            <person name="Ettema T.J."/>
            <person name="Horn M."/>
        </authorList>
    </citation>
    <scope>NUCLEOTIDE SEQUENCE [LARGE SCALE GENOMIC DNA]</scope>
    <source>
        <strain evidence="10 11">UWC36</strain>
    </source>
</reference>
<dbReference type="PANTHER" id="PTHR13887:SF14">
    <property type="entry name" value="DISULFIDE BOND FORMATION PROTEIN D"/>
    <property type="match status" value="1"/>
</dbReference>
<evidence type="ECO:0000313" key="11">
    <source>
        <dbReference type="Proteomes" id="UP000031258"/>
    </source>
</evidence>
<evidence type="ECO:0000256" key="1">
    <source>
        <dbReference type="ARBA" id="ARBA00004418"/>
    </source>
</evidence>
<dbReference type="Gene3D" id="3.40.30.10">
    <property type="entry name" value="Glutaredoxin"/>
    <property type="match status" value="1"/>
</dbReference>
<keyword evidence="4" id="KW-0574">Periplasm</keyword>
<sequence>MLRNKIFKVFALFLTLHPLSLTAQEPDYATKKTKEEVLTVKEEDFLLGNKDAKVKVFEYSSLSCPHCATFHENIFPVIKKNYIDTGKIAYVMRDFPTNHPATLATMLIHCSGERKFQFIETLFKTQRVWAFNISYKEKLHNIAKLGGISDEDYNKCINDKKKTDEVLESAYQAVGALKLDATPVFFINGKKLEGLLPYSKFADAVEAELVK</sequence>
<dbReference type="PANTHER" id="PTHR13887">
    <property type="entry name" value="GLUTATHIONE S-TRANSFERASE KAPPA"/>
    <property type="match status" value="1"/>
</dbReference>
<name>A0A0C1MXB9_9RICK</name>
<dbReference type="InterPro" id="IPR036249">
    <property type="entry name" value="Thioredoxin-like_sf"/>
</dbReference>
<keyword evidence="5 10" id="KW-0560">Oxidoreductase</keyword>
<keyword evidence="6" id="KW-1015">Disulfide bond</keyword>
<comment type="subcellular location">
    <subcellularLocation>
        <location evidence="1">Periplasm</location>
    </subcellularLocation>
</comment>
<dbReference type="SUPFAM" id="SSF52833">
    <property type="entry name" value="Thioredoxin-like"/>
    <property type="match status" value="1"/>
</dbReference>
<organism evidence="10 11">
    <name type="scientific">Candidatus Jidaibacter acanthamoebae</name>
    <dbReference type="NCBI Taxonomy" id="86105"/>
    <lineage>
        <taxon>Bacteria</taxon>
        <taxon>Pseudomonadati</taxon>
        <taxon>Pseudomonadota</taxon>
        <taxon>Alphaproteobacteria</taxon>
        <taxon>Rickettsiales</taxon>
        <taxon>Candidatus Midichloriaceae</taxon>
        <taxon>Candidatus Jidaibacter</taxon>
    </lineage>
</organism>
<dbReference type="GO" id="GO:0042597">
    <property type="term" value="C:periplasmic space"/>
    <property type="evidence" value="ECO:0007669"/>
    <property type="project" value="UniProtKB-SubCell"/>
</dbReference>
<evidence type="ECO:0000256" key="5">
    <source>
        <dbReference type="ARBA" id="ARBA00023002"/>
    </source>
</evidence>
<dbReference type="Pfam" id="PF13462">
    <property type="entry name" value="Thioredoxin_4"/>
    <property type="match status" value="1"/>
</dbReference>
<evidence type="ECO:0000313" key="10">
    <source>
        <dbReference type="EMBL" id="KIE04521.1"/>
    </source>
</evidence>
<dbReference type="OrthoDB" id="8478320at2"/>
<dbReference type="GO" id="GO:0016491">
    <property type="term" value="F:oxidoreductase activity"/>
    <property type="evidence" value="ECO:0007669"/>
    <property type="project" value="UniProtKB-KW"/>
</dbReference>
<dbReference type="EMBL" id="JSWE01000184">
    <property type="protein sequence ID" value="KIE04521.1"/>
    <property type="molecule type" value="Genomic_DNA"/>
</dbReference>
<evidence type="ECO:0000256" key="2">
    <source>
        <dbReference type="ARBA" id="ARBA00005791"/>
    </source>
</evidence>
<proteinExistence type="inferred from homology"/>
<dbReference type="STRING" id="86105.NF27_HQ00590"/>
<dbReference type="RefSeq" id="WP_053332731.1">
    <property type="nucleotide sequence ID" value="NZ_JSWE01000184.1"/>
</dbReference>
<feature type="signal peptide" evidence="8">
    <location>
        <begin position="1"/>
        <end position="23"/>
    </location>
</feature>
<keyword evidence="3 8" id="KW-0732">Signal</keyword>
<keyword evidence="11" id="KW-1185">Reference proteome</keyword>
<comment type="caution">
    <text evidence="10">The sequence shown here is derived from an EMBL/GenBank/DDBJ whole genome shotgun (WGS) entry which is preliminary data.</text>
</comment>
<accession>A0A0C1MXB9</accession>
<dbReference type="InterPro" id="IPR012336">
    <property type="entry name" value="Thioredoxin-like_fold"/>
</dbReference>
<evidence type="ECO:0000256" key="7">
    <source>
        <dbReference type="ARBA" id="ARBA00023284"/>
    </source>
</evidence>
<keyword evidence="7" id="KW-0676">Redox-active center</keyword>
<evidence type="ECO:0000256" key="6">
    <source>
        <dbReference type="ARBA" id="ARBA00023157"/>
    </source>
</evidence>
<gene>
    <name evidence="10" type="ORF">NF27_HQ00590</name>
</gene>
<dbReference type="AlphaFoldDB" id="A0A0C1MXB9"/>